<dbReference type="GO" id="GO:0004061">
    <property type="term" value="F:arylformamidase activity"/>
    <property type="evidence" value="ECO:0007669"/>
    <property type="project" value="UniProtKB-UniRule"/>
</dbReference>
<keyword evidence="30" id="KW-0175">Coiled coil</keyword>
<comment type="subcellular location">
    <subcellularLocation>
        <location evidence="4">Chromosome</location>
        <location evidence="4">Centromere</location>
        <location evidence="4">Kinetochore</location>
    </subcellularLocation>
    <subcellularLocation>
        <location evidence="2">Cytoplasm</location>
        <location evidence="2">Cytoskeleton</location>
        <location evidence="2">Spindle</location>
    </subcellularLocation>
    <subcellularLocation>
        <location evidence="29">Cytoplasm</location>
        <location evidence="29">Cytosol</location>
    </subcellularLocation>
    <subcellularLocation>
        <location evidence="1 29">Nucleus</location>
    </subcellularLocation>
    <subcellularLocation>
        <location evidence="3">Midbody</location>
    </subcellularLocation>
    <text evidence="29">Predominantly cytosolic. Some fraction is nuclear.</text>
</comment>
<keyword evidence="20" id="KW-0995">Kinetochore</keyword>
<dbReference type="CDD" id="cd00022">
    <property type="entry name" value="BIR"/>
    <property type="match status" value="1"/>
</dbReference>
<evidence type="ECO:0000256" key="25">
    <source>
        <dbReference type="ARBA" id="ARBA00023212"/>
    </source>
</evidence>
<keyword evidence="21" id="KW-0832">Ubl conjugation</keyword>
<keyword evidence="27" id="KW-0131">Cell cycle</keyword>
<dbReference type="PANTHER" id="PTHR46771">
    <property type="entry name" value="DETERIN"/>
    <property type="match status" value="1"/>
</dbReference>
<comment type="similarity">
    <text evidence="5">Belongs to the IAP family.</text>
</comment>
<evidence type="ECO:0000256" key="7">
    <source>
        <dbReference type="ARBA" id="ARBA00022490"/>
    </source>
</evidence>
<keyword evidence="17 29" id="KW-0378">Hydrolase</keyword>
<evidence type="ECO:0000256" key="24">
    <source>
        <dbReference type="ARBA" id="ARBA00023163"/>
    </source>
</evidence>
<dbReference type="InterPro" id="IPR051190">
    <property type="entry name" value="Baculoviral_IAP"/>
</dbReference>
<dbReference type="OrthoDB" id="433474at2759"/>
<evidence type="ECO:0000259" key="32">
    <source>
        <dbReference type="Pfam" id="PF07859"/>
    </source>
</evidence>
<evidence type="ECO:0000256" key="22">
    <source>
        <dbReference type="ARBA" id="ARBA00023015"/>
    </source>
</evidence>
<evidence type="ECO:0000256" key="15">
    <source>
        <dbReference type="ARBA" id="ARBA00022723"/>
    </source>
</evidence>
<evidence type="ECO:0000256" key="2">
    <source>
        <dbReference type="ARBA" id="ARBA00004186"/>
    </source>
</evidence>
<comment type="function">
    <text evidence="29">Catalyzes the hydrolysis of N-formyl-L-kynurenine to L-kynurenine, the second step in the kynurenine pathway of tryptophan degradation. Kynurenine may be further oxidized to nicotinic acid, NAD(H) and NADP(H). Required for elimination of toxic metabolites.</text>
</comment>
<feature type="domain" description="Alpha/beta hydrolase fold-3" evidence="32">
    <location>
        <begin position="96"/>
        <end position="285"/>
    </location>
</feature>
<comment type="subunit">
    <text evidence="29">Homodimer.</text>
</comment>
<dbReference type="GO" id="GO:0007059">
    <property type="term" value="P:chromosome segregation"/>
    <property type="evidence" value="ECO:0007669"/>
    <property type="project" value="UniProtKB-KW"/>
</dbReference>
<keyword evidence="10" id="KW-0132">Cell division</keyword>
<dbReference type="GO" id="GO:0005829">
    <property type="term" value="C:cytosol"/>
    <property type="evidence" value="ECO:0007669"/>
    <property type="project" value="UniProtKB-SubCell"/>
</dbReference>
<dbReference type="GO" id="GO:0005874">
    <property type="term" value="C:microtubule"/>
    <property type="evidence" value="ECO:0007669"/>
    <property type="project" value="UniProtKB-KW"/>
</dbReference>
<dbReference type="Pfam" id="PF07859">
    <property type="entry name" value="Abhydrolase_3"/>
    <property type="match status" value="1"/>
</dbReference>
<dbReference type="InterPro" id="IPR029058">
    <property type="entry name" value="AB_hydrolase_fold"/>
</dbReference>
<dbReference type="HAMAP" id="MF_03014">
    <property type="entry name" value="KFase"/>
    <property type="match status" value="1"/>
</dbReference>
<evidence type="ECO:0000256" key="14">
    <source>
        <dbReference type="ARBA" id="ARBA00022704"/>
    </source>
</evidence>
<comment type="pathway">
    <text evidence="29">Amino-acid degradation; L-tryptophan degradation via kynurenine pathway; L-kynurenine from L-tryptophan: step 2/2.</text>
</comment>
<evidence type="ECO:0000256" key="19">
    <source>
        <dbReference type="ARBA" id="ARBA00022833"/>
    </source>
</evidence>
<keyword evidence="25" id="KW-0206">Cytoskeleton</keyword>
<feature type="active site" description="Nucleophile" evidence="29">
    <location>
        <position position="168"/>
    </location>
</feature>
<dbReference type="GO" id="GO:0046872">
    <property type="term" value="F:metal ion binding"/>
    <property type="evidence" value="ECO:0007669"/>
    <property type="project" value="UniProtKB-KW"/>
</dbReference>
<dbReference type="Ensembl" id="ENSCAFT00040007213.1">
    <property type="protein sequence ID" value="ENSCAFP00040006274.1"/>
    <property type="gene ID" value="ENSCAFG00040003744.1"/>
</dbReference>
<evidence type="ECO:0000256" key="12">
    <source>
        <dbReference type="ARBA" id="ARBA00022701"/>
    </source>
</evidence>
<dbReference type="GO" id="GO:0000776">
    <property type="term" value="C:kinetochore"/>
    <property type="evidence" value="ECO:0007669"/>
    <property type="project" value="UniProtKB-KW"/>
</dbReference>
<dbReference type="GO" id="GO:0034354">
    <property type="term" value="P:'de novo' NAD+ biosynthetic process from L-tryptophan"/>
    <property type="evidence" value="ECO:0007669"/>
    <property type="project" value="UniProtKB-UniRule"/>
</dbReference>
<evidence type="ECO:0000256" key="30">
    <source>
        <dbReference type="SAM" id="Coils"/>
    </source>
</evidence>
<reference evidence="33" key="2">
    <citation type="submission" date="2025-08" db="UniProtKB">
        <authorList>
            <consortium name="Ensembl"/>
        </authorList>
    </citation>
    <scope>IDENTIFICATION</scope>
</reference>
<dbReference type="SUPFAM" id="SSF57924">
    <property type="entry name" value="Inhibitor of apoptosis (IAP) repeat"/>
    <property type="match status" value="1"/>
</dbReference>
<evidence type="ECO:0000256" key="13">
    <source>
        <dbReference type="ARBA" id="ARBA00022703"/>
    </source>
</evidence>
<feature type="active site" evidence="29">
    <location>
        <position position="285"/>
    </location>
</feature>
<evidence type="ECO:0000256" key="23">
    <source>
        <dbReference type="ARBA" id="ARBA00023079"/>
    </source>
</evidence>
<evidence type="ECO:0000256" key="8">
    <source>
        <dbReference type="ARBA" id="ARBA00022491"/>
    </source>
</evidence>
<keyword evidence="11" id="KW-0646">Protease inhibitor</keyword>
<dbReference type="GO" id="GO:0043066">
    <property type="term" value="P:negative regulation of apoptotic process"/>
    <property type="evidence" value="ECO:0007669"/>
    <property type="project" value="UniProtKB-ARBA"/>
</dbReference>
<keyword evidence="24" id="KW-0804">Transcription</keyword>
<dbReference type="Gene3D" id="3.40.50.1820">
    <property type="entry name" value="alpha/beta hydrolase"/>
    <property type="match status" value="1"/>
</dbReference>
<comment type="similarity">
    <text evidence="29">Belongs to the kynurenine formamidase family.</text>
</comment>
<evidence type="ECO:0000256" key="5">
    <source>
        <dbReference type="ARBA" id="ARBA00006672"/>
    </source>
</evidence>
<dbReference type="InterPro" id="IPR001370">
    <property type="entry name" value="BIR_rpt"/>
</dbReference>
<name>A0A8C0RX54_CANLF</name>
<evidence type="ECO:0000313" key="34">
    <source>
        <dbReference type="Proteomes" id="UP000694542"/>
    </source>
</evidence>
<dbReference type="GO" id="GO:0051301">
    <property type="term" value="P:cell division"/>
    <property type="evidence" value="ECO:0007669"/>
    <property type="project" value="UniProtKB-KW"/>
</dbReference>
<dbReference type="GO" id="GO:0006915">
    <property type="term" value="P:apoptotic process"/>
    <property type="evidence" value="ECO:0007669"/>
    <property type="project" value="UniProtKB-KW"/>
</dbReference>
<feature type="region of interest" description="Disordered" evidence="31">
    <location>
        <begin position="1"/>
        <end position="40"/>
    </location>
</feature>
<evidence type="ECO:0000256" key="21">
    <source>
        <dbReference type="ARBA" id="ARBA00022843"/>
    </source>
</evidence>
<keyword evidence="28" id="KW-0137">Centromere</keyword>
<keyword evidence="13" id="KW-0053">Apoptosis</keyword>
<evidence type="ECO:0000256" key="17">
    <source>
        <dbReference type="ARBA" id="ARBA00022801"/>
    </source>
</evidence>
<dbReference type="SMART" id="SM00238">
    <property type="entry name" value="BIR"/>
    <property type="match status" value="1"/>
</dbReference>
<dbReference type="Pfam" id="PF00653">
    <property type="entry name" value="BIR"/>
    <property type="match status" value="1"/>
</dbReference>
<keyword evidence="23 29" id="KW-0823">Tryptophan catabolism</keyword>
<feature type="active site" evidence="29">
    <location>
        <position position="253"/>
    </location>
</feature>
<evidence type="ECO:0000256" key="20">
    <source>
        <dbReference type="ARBA" id="ARBA00022838"/>
    </source>
</evidence>
<dbReference type="GO" id="GO:0019441">
    <property type="term" value="P:L-tryptophan catabolic process to kynurenine"/>
    <property type="evidence" value="ECO:0007669"/>
    <property type="project" value="UniProtKB-UniRule"/>
</dbReference>
<dbReference type="FunFam" id="1.10.1170.10:FF:000009">
    <property type="entry name" value="Baculoviral IAP repeat-containing protein 5"/>
    <property type="match status" value="1"/>
</dbReference>
<keyword evidence="18" id="KW-0159">Chromosome partition</keyword>
<comment type="domain">
    <text evidence="29">The main chain amide nitrogen atoms of the second glycine and its adjacent residue in the HGGXW motif define the oxyanion hole, and stabilize the oxyanion that forms during the nucleophilic attack by the catalytic serine during substrate cleavage.</text>
</comment>
<evidence type="ECO:0000313" key="33">
    <source>
        <dbReference type="Ensembl" id="ENSCAFP00040006274.1"/>
    </source>
</evidence>
<evidence type="ECO:0000256" key="28">
    <source>
        <dbReference type="ARBA" id="ARBA00023328"/>
    </source>
</evidence>
<gene>
    <name evidence="29 33" type="primary">AFMID</name>
</gene>
<keyword evidence="16" id="KW-0498">Mitosis</keyword>
<comment type="catalytic activity">
    <reaction evidence="29">
        <text>N-formyl-L-kynurenine + H2O = L-kynurenine + formate + H(+)</text>
        <dbReference type="Rhea" id="RHEA:13009"/>
        <dbReference type="ChEBI" id="CHEBI:15377"/>
        <dbReference type="ChEBI" id="CHEBI:15378"/>
        <dbReference type="ChEBI" id="CHEBI:15740"/>
        <dbReference type="ChEBI" id="CHEBI:57959"/>
        <dbReference type="ChEBI" id="CHEBI:58629"/>
        <dbReference type="EC" id="3.5.1.9"/>
    </reaction>
</comment>
<evidence type="ECO:0000256" key="10">
    <source>
        <dbReference type="ARBA" id="ARBA00022618"/>
    </source>
</evidence>
<accession>A0A8C0RX54</accession>
<dbReference type="UniPathway" id="UPA00333">
    <property type="reaction ID" value="UER00454"/>
</dbReference>
<dbReference type="Gene3D" id="1.10.1170.10">
    <property type="entry name" value="Inhibitor Of Apoptosis Protein (2mihbC-IAP-1), Chain A"/>
    <property type="match status" value="1"/>
</dbReference>
<keyword evidence="8" id="KW-0678">Repressor</keyword>
<reference evidence="33" key="1">
    <citation type="submission" date="2018-10" db="EMBL/GenBank/DDBJ databases">
        <title>De novo assembly of a Great Dane genome.</title>
        <authorList>
            <person name="Kidd J.M."/>
            <person name="Pendleton A.L."/>
            <person name="Shen F."/>
            <person name="Emery S."/>
        </authorList>
    </citation>
    <scope>NUCLEOTIDE SEQUENCE [LARGE SCALE GENOMIC DNA]</scope>
    <source>
        <strain evidence="33">Great Dane</strain>
    </source>
</reference>
<evidence type="ECO:0000256" key="9">
    <source>
        <dbReference type="ARBA" id="ARBA00022553"/>
    </source>
</evidence>
<organism evidence="33 34">
    <name type="scientific">Canis lupus familiaris</name>
    <name type="common">Dog</name>
    <name type="synonym">Canis familiaris</name>
    <dbReference type="NCBI Taxonomy" id="9615"/>
    <lineage>
        <taxon>Eukaryota</taxon>
        <taxon>Metazoa</taxon>
        <taxon>Chordata</taxon>
        <taxon>Craniata</taxon>
        <taxon>Vertebrata</taxon>
        <taxon>Euteleostomi</taxon>
        <taxon>Mammalia</taxon>
        <taxon>Eutheria</taxon>
        <taxon>Laurasiatheria</taxon>
        <taxon>Carnivora</taxon>
        <taxon>Caniformia</taxon>
        <taxon>Canidae</taxon>
        <taxon>Canis</taxon>
    </lineage>
</organism>
<dbReference type="PROSITE" id="PS50143">
    <property type="entry name" value="BIR_REPEAT_2"/>
    <property type="match status" value="1"/>
</dbReference>
<dbReference type="GO" id="GO:0004869">
    <property type="term" value="F:cysteine-type endopeptidase inhibitor activity"/>
    <property type="evidence" value="ECO:0007669"/>
    <property type="project" value="UniProtKB-KW"/>
</dbReference>
<keyword evidence="12" id="KW-0493">Microtubule</keyword>
<evidence type="ECO:0000256" key="31">
    <source>
        <dbReference type="SAM" id="MobiDB-lite"/>
    </source>
</evidence>
<evidence type="ECO:0000256" key="6">
    <source>
        <dbReference type="ARBA" id="ARBA00022454"/>
    </source>
</evidence>
<dbReference type="InterPro" id="IPR013094">
    <property type="entry name" value="AB_hydrolase_3"/>
</dbReference>
<keyword evidence="14" id="KW-0789">Thiol protease inhibitor</keyword>
<dbReference type="PANTHER" id="PTHR46771:SF3">
    <property type="entry name" value="BACULOVIRAL IAP REPEAT-CONTAINING PROTEIN 5"/>
    <property type="match status" value="1"/>
</dbReference>
<keyword evidence="15" id="KW-0479">Metal-binding</keyword>
<dbReference type="EC" id="3.5.1.9" evidence="29"/>
<feature type="short sequence motif" description="HGGXW" evidence="29">
    <location>
        <begin position="99"/>
        <end position="103"/>
    </location>
</feature>
<evidence type="ECO:0000256" key="26">
    <source>
        <dbReference type="ARBA" id="ARBA00023242"/>
    </source>
</evidence>
<evidence type="ECO:0000256" key="27">
    <source>
        <dbReference type="ARBA" id="ARBA00023306"/>
    </source>
</evidence>
<dbReference type="GO" id="GO:0030496">
    <property type="term" value="C:midbody"/>
    <property type="evidence" value="ECO:0007669"/>
    <property type="project" value="UniProtKB-SubCell"/>
</dbReference>
<dbReference type="Proteomes" id="UP000694542">
    <property type="component" value="Chromosome 9"/>
</dbReference>
<sequence length="545" mass="59929">MLSGRPASATSCSIQAPKPRPSPGGPITSEKSERKNAKAQKIQAPILFDLATHRTATKKARATRKSLLHVSYGDGEGEKLDIYFPEGVSEASPFCLFFHGGYWQSGSKDTSAFMVNPLTEQGVTVVVVAYDIAPKGTLDQMVDQVTRSIVFVQKQYPCNEGIYLCGHSAGAHLAAMMLLANWTKHGVTPNLKGFFLVSGIYDLKPIVYTSQNAPLLMTLEDAQRNSPQLLLEVALTRPLDPACHVLVSVGQHDSPEFHRQSKEFYQTLRQGGWNASFEEIHDMDHFEIIWNLTQKDYVLTQWPLLEASRGHQRIPSPSARPSLQVVGEALSAGTGPKATRRASSSGASRRGLQLPARPAPPSLAFPEGRGRRALGGRCVPDLPRGGRQPSGLNRAALCCGGGGMGASSLPPAWQLYLKDHRVSTFKNWPFLEGCACTPDRMAEAGFIHCPTENEPDLAQCFFCFKELEGWEPDDDPIEEHKKHSSGCAFLSVKKQFEELTLSEFLKLDKERAKNKIAKETNNKQKEFEETAKKVRCAIEQLAAAE</sequence>
<evidence type="ECO:0000256" key="16">
    <source>
        <dbReference type="ARBA" id="ARBA00022776"/>
    </source>
</evidence>
<evidence type="ECO:0000256" key="29">
    <source>
        <dbReference type="HAMAP-Rule" id="MF_03014"/>
    </source>
</evidence>
<evidence type="ECO:0000256" key="3">
    <source>
        <dbReference type="ARBA" id="ARBA00004214"/>
    </source>
</evidence>
<dbReference type="InterPro" id="IPR027519">
    <property type="entry name" value="KFase_ver/fungi-typ"/>
</dbReference>
<keyword evidence="7 29" id="KW-0963">Cytoplasm</keyword>
<evidence type="ECO:0000256" key="4">
    <source>
        <dbReference type="ARBA" id="ARBA00004629"/>
    </source>
</evidence>
<keyword evidence="19" id="KW-0862">Zinc</keyword>
<evidence type="ECO:0000256" key="1">
    <source>
        <dbReference type="ARBA" id="ARBA00004123"/>
    </source>
</evidence>
<dbReference type="AlphaFoldDB" id="A0A8C0RX54"/>
<protein>
    <recommendedName>
        <fullName evidence="29">Kynurenine formamidase</fullName>
        <shortName evidence="29">KFA</shortName>
        <shortName evidence="29">KFase</shortName>
        <ecNumber evidence="29">3.5.1.9</ecNumber>
    </recommendedName>
    <alternativeName>
        <fullName evidence="29">Arylformamidase</fullName>
    </alternativeName>
    <alternativeName>
        <fullName evidence="29">N-formylkynurenine formamidase</fullName>
        <shortName evidence="29">FKF</shortName>
    </alternativeName>
</protein>
<dbReference type="GO" id="GO:0005819">
    <property type="term" value="C:spindle"/>
    <property type="evidence" value="ECO:0007669"/>
    <property type="project" value="UniProtKB-SubCell"/>
</dbReference>
<keyword evidence="9" id="KW-0597">Phosphoprotein</keyword>
<evidence type="ECO:0000256" key="18">
    <source>
        <dbReference type="ARBA" id="ARBA00022829"/>
    </source>
</evidence>
<keyword evidence="6" id="KW-0158">Chromosome</keyword>
<keyword evidence="26 29" id="KW-0539">Nucleus</keyword>
<evidence type="ECO:0000256" key="11">
    <source>
        <dbReference type="ARBA" id="ARBA00022690"/>
    </source>
</evidence>
<dbReference type="SUPFAM" id="SSF53474">
    <property type="entry name" value="alpha/beta-Hydrolases"/>
    <property type="match status" value="1"/>
</dbReference>
<dbReference type="FunFam" id="3.40.50.1820:FF:000134">
    <property type="entry name" value="Kynurenine formamidase"/>
    <property type="match status" value="1"/>
</dbReference>
<proteinExistence type="inferred from homology"/>
<keyword evidence="22" id="KW-0805">Transcription regulation</keyword>
<feature type="coiled-coil region" evidence="30">
    <location>
        <begin position="502"/>
        <end position="529"/>
    </location>
</feature>
<feature type="region of interest" description="Disordered" evidence="31">
    <location>
        <begin position="328"/>
        <end position="367"/>
    </location>
</feature>
<dbReference type="GO" id="GO:0005634">
    <property type="term" value="C:nucleus"/>
    <property type="evidence" value="ECO:0007669"/>
    <property type="project" value="UniProtKB-SubCell"/>
</dbReference>
<feature type="compositionally biased region" description="Low complexity" evidence="31">
    <location>
        <begin position="341"/>
        <end position="351"/>
    </location>
</feature>